<name>A0ABX2TWK1_CLOLD</name>
<gene>
    <name evidence="1" type="ORF">WX45_02728</name>
</gene>
<dbReference type="EMBL" id="LITS01000004">
    <property type="protein sequence ID" value="OAA88408.1"/>
    <property type="molecule type" value="Genomic_DNA"/>
</dbReference>
<evidence type="ECO:0000313" key="1">
    <source>
        <dbReference type="EMBL" id="OAA88408.1"/>
    </source>
</evidence>
<protein>
    <submittedName>
        <fullName evidence="1">Uncharacterized protein</fullName>
    </submittedName>
</protein>
<reference evidence="1 2" key="1">
    <citation type="journal article" date="2016" name="Biotechnol. Bioeng.">
        <title>Traits of selected Clostridium strains for syngas fermentation to ethanol.</title>
        <authorList>
            <person name="Martin M.E."/>
            <person name="Richter H."/>
            <person name="Saha S."/>
            <person name="Angenent L.T."/>
        </authorList>
    </citation>
    <scope>NUCLEOTIDE SEQUENCE [LARGE SCALE GENOMIC DNA]</scope>
    <source>
        <strain evidence="1 2">PETC</strain>
    </source>
</reference>
<sequence length="81" mass="9641">MFIQKVNGYINIREQRCFLVINHYCKLCYKKRPSKGEGFFLFIGIYLMPRTLFMNNQVSHQICPYFRITPPSSMKELNAVD</sequence>
<keyword evidence="2" id="KW-1185">Reference proteome</keyword>
<organism evidence="1 2">
    <name type="scientific">Clostridium ljungdahlii (strain ATCC 55383 / DSM 13528 / PETC)</name>
    <dbReference type="NCBI Taxonomy" id="748727"/>
    <lineage>
        <taxon>Bacteria</taxon>
        <taxon>Bacillati</taxon>
        <taxon>Bacillota</taxon>
        <taxon>Clostridia</taxon>
        <taxon>Eubacteriales</taxon>
        <taxon>Clostridiaceae</taxon>
        <taxon>Clostridium</taxon>
    </lineage>
</organism>
<proteinExistence type="predicted"/>
<dbReference type="Proteomes" id="UP000077020">
    <property type="component" value="Unassembled WGS sequence"/>
</dbReference>
<dbReference type="RefSeq" id="WP_041705115.1">
    <property type="nucleotide sequence ID" value="NC_014328.1"/>
</dbReference>
<evidence type="ECO:0000313" key="2">
    <source>
        <dbReference type="Proteomes" id="UP000077020"/>
    </source>
</evidence>
<accession>A0ABX2TWK1</accession>
<comment type="caution">
    <text evidence="1">The sequence shown here is derived from an EMBL/GenBank/DDBJ whole genome shotgun (WGS) entry which is preliminary data.</text>
</comment>